<name>A0A087U6P6_STEMI</name>
<feature type="domain" description="Neutral/alkaline non-lysosomal ceramidase N-terminal" evidence="2">
    <location>
        <begin position="29"/>
        <end position="56"/>
    </location>
</feature>
<dbReference type="OrthoDB" id="191371at2759"/>
<gene>
    <name evidence="3" type="ORF">X975_00114</name>
</gene>
<accession>A0A087U6P6</accession>
<feature type="signal peptide" evidence="1">
    <location>
        <begin position="1"/>
        <end position="25"/>
    </location>
</feature>
<feature type="chain" id="PRO_5001830326" description="Neutral/alkaline non-lysosomal ceramidase N-terminal domain-containing protein" evidence="1">
    <location>
        <begin position="26"/>
        <end position="57"/>
    </location>
</feature>
<protein>
    <recommendedName>
        <fullName evidence="2">Neutral/alkaline non-lysosomal ceramidase N-terminal domain-containing protein</fullName>
    </recommendedName>
</protein>
<evidence type="ECO:0000313" key="4">
    <source>
        <dbReference type="Proteomes" id="UP000054359"/>
    </source>
</evidence>
<keyword evidence="4" id="KW-1185">Reference proteome</keyword>
<evidence type="ECO:0000313" key="3">
    <source>
        <dbReference type="EMBL" id="KFM73035.1"/>
    </source>
</evidence>
<organism evidence="3 4">
    <name type="scientific">Stegodyphus mimosarum</name>
    <name type="common">African social velvet spider</name>
    <dbReference type="NCBI Taxonomy" id="407821"/>
    <lineage>
        <taxon>Eukaryota</taxon>
        <taxon>Metazoa</taxon>
        <taxon>Ecdysozoa</taxon>
        <taxon>Arthropoda</taxon>
        <taxon>Chelicerata</taxon>
        <taxon>Arachnida</taxon>
        <taxon>Araneae</taxon>
        <taxon>Araneomorphae</taxon>
        <taxon>Entelegynae</taxon>
        <taxon>Eresoidea</taxon>
        <taxon>Eresidae</taxon>
        <taxon>Stegodyphus</taxon>
    </lineage>
</organism>
<evidence type="ECO:0000259" key="2">
    <source>
        <dbReference type="Pfam" id="PF04734"/>
    </source>
</evidence>
<dbReference type="InterPro" id="IPR031329">
    <property type="entry name" value="NEUT/ALK_ceramidase_N"/>
</dbReference>
<dbReference type="EMBL" id="KK118467">
    <property type="protein sequence ID" value="KFM73035.1"/>
    <property type="molecule type" value="Genomic_DNA"/>
</dbReference>
<reference evidence="3 4" key="1">
    <citation type="submission" date="2013-11" db="EMBL/GenBank/DDBJ databases">
        <title>Genome sequencing of Stegodyphus mimosarum.</title>
        <authorList>
            <person name="Bechsgaard J."/>
        </authorList>
    </citation>
    <scope>NUCLEOTIDE SEQUENCE [LARGE SCALE GENOMIC DNA]</scope>
</reference>
<keyword evidence="1" id="KW-0732">Signal</keyword>
<feature type="non-terminal residue" evidence="3">
    <location>
        <position position="57"/>
    </location>
</feature>
<dbReference type="Pfam" id="PF04734">
    <property type="entry name" value="Ceramidase_alk"/>
    <property type="match status" value="1"/>
</dbReference>
<dbReference type="AlphaFoldDB" id="A0A087U6P6"/>
<evidence type="ECO:0000256" key="1">
    <source>
        <dbReference type="SAM" id="SignalP"/>
    </source>
</evidence>
<proteinExistence type="predicted"/>
<dbReference type="Proteomes" id="UP000054359">
    <property type="component" value="Unassembled WGS sequence"/>
</dbReference>
<sequence>MLTSSLHKALFYNLLSLSCFVLAACGDVYKIGVGIADITGPAAEINMMGYAQIGQRT</sequence>